<gene>
    <name evidence="2" type="ORF">MCHLO_04548</name>
</gene>
<name>A0ABQ0L9C2_MYCCL</name>
<accession>A0ABQ0L9C2</accession>
<evidence type="ECO:0000313" key="3">
    <source>
        <dbReference type="Proteomes" id="UP000815677"/>
    </source>
</evidence>
<keyword evidence="3" id="KW-1185">Reference proteome</keyword>
<feature type="region of interest" description="Disordered" evidence="1">
    <location>
        <begin position="484"/>
        <end position="506"/>
    </location>
</feature>
<sequence>MVWLTHSLRNPVPTGKLRRDQAQVYKESAMHQTSNMATLQHLRNQYLQSDQYMASPRLATANVWKRKDNGHVLSCRQDGDLVMSVITVVGKVSESALFVNGLGGWKESWAPATPMHKAKYQFQLERPGTSVFVYPGPAEVTVTVEGTIFAADWDVGVSNIIACQNLIKTTNRAENLIVSTNPAEPYLRFIKHAFAAHHWPIDDELEMQFFPAGQEHLFTPLLVKDARGGRVGPQEIAQTMRGNIVEVLFVLKHYRPKDSQKQFYDSFTAYPEEVNVLDQPTRMRTMQYRSWRSILNTVEVARAPAPVRAGRALPPAPPPTPVGNRTTEQEVLLLRRGTMPAANANAARTTRGDATMLPATPARVPPAIPMTPSTMGSPETYAPAIVHTPTPQRSIRRVVEAAHTPAVQPAGREQFASQESLESEGSEPAMLSDESSIAYSAMNNSKVGNSQERRSVRHNAQMPRTPLAIRIQTTRRGIAPYSVRSEGRHAQASIERQMGTRQSQTPIERHATPLSHDFMARMNQVGMSSGGREPVDEQMVEEEAYEWPPSPQLQPIHFRIQTPPQVVDQPVVAEAADVFGGGPITSEAGLAPSTARVVDNADAISDLTVVVADEPDAIFGDTELRYFEDQYGRQQPWLFTGRVAGIVNDERRWVHSKLWQFILLEEPGNPDENEQFAETLERLEEIYRRSHPDKATVDFGRWTTPSWATNKPYIRIYCTSMTQVLKLRCANLQWLESSCAGGPTLRRHAIVRCIVDLQRVDQPIPCEEGDDVVWDIWWRLHATQICVLYKSEERRKGVKPAQVLAGTYAPQDDVTQWERQERLAVLPAETVV</sequence>
<reference evidence="2" key="1">
    <citation type="submission" date="2014-09" db="EMBL/GenBank/DDBJ databases">
        <title>Genome sequence of the luminous mushroom Mycena chlorophos for searching fungal bioluminescence genes.</title>
        <authorList>
            <person name="Tanaka Y."/>
            <person name="Kasuga D."/>
            <person name="Oba Y."/>
            <person name="Hase S."/>
            <person name="Sato K."/>
            <person name="Oba Y."/>
            <person name="Sakakibara Y."/>
        </authorList>
    </citation>
    <scope>NUCLEOTIDE SEQUENCE</scope>
</reference>
<protein>
    <submittedName>
        <fullName evidence="2">Uncharacterized protein</fullName>
    </submittedName>
</protein>
<evidence type="ECO:0000256" key="1">
    <source>
        <dbReference type="SAM" id="MobiDB-lite"/>
    </source>
</evidence>
<dbReference type="EMBL" id="DF843108">
    <property type="protein sequence ID" value="GAT47064.1"/>
    <property type="molecule type" value="Genomic_DNA"/>
</dbReference>
<feature type="region of interest" description="Disordered" evidence="1">
    <location>
        <begin position="405"/>
        <end position="432"/>
    </location>
</feature>
<proteinExistence type="predicted"/>
<dbReference type="Proteomes" id="UP000815677">
    <property type="component" value="Unassembled WGS sequence"/>
</dbReference>
<organism evidence="2 3">
    <name type="scientific">Mycena chlorophos</name>
    <name type="common">Agaric fungus</name>
    <name type="synonym">Agaricus chlorophos</name>
    <dbReference type="NCBI Taxonomy" id="658473"/>
    <lineage>
        <taxon>Eukaryota</taxon>
        <taxon>Fungi</taxon>
        <taxon>Dikarya</taxon>
        <taxon>Basidiomycota</taxon>
        <taxon>Agaricomycotina</taxon>
        <taxon>Agaricomycetes</taxon>
        <taxon>Agaricomycetidae</taxon>
        <taxon>Agaricales</taxon>
        <taxon>Marasmiineae</taxon>
        <taxon>Mycenaceae</taxon>
        <taxon>Mycena</taxon>
    </lineage>
</organism>
<evidence type="ECO:0000313" key="2">
    <source>
        <dbReference type="EMBL" id="GAT47064.1"/>
    </source>
</evidence>